<sequence length="392" mass="42841">MANNSLLFSPKYAPLAFTNPSKQLKFCHSSLVFTSHPLKHKKDLSMLASASSSFPPINVDYLESEFSGHGVSFAEIGESCVVRMRTENGSLSTLMLPSGLITSYKARMWHGGTVELLHTNVADGDDGSAVIQGGVSLGLMLASEDGNKWSPRTWVLHDVKGSPQDCIQVELMSSDSEKTVEIKYTLTLHPDNLTSEIAVTNSTSSSIQLVGSFMSHLTVSSPDATYAIGLEGSNYLNKPPLETKFSIIPPDFKDKPTGQGQSWVKAVFPGLLPNWGSNGNVEAGDGKSGLVKTDEEIEFEEEDNYAQMTDKMSRIYTYAPRRFSFNDKGRRNSVGVGRDGFDEMYIFSPGSAYDLYGKYSFVCTGPSAMLKPISIGPEDVWRGGQFIYNPNL</sequence>
<dbReference type="InterPro" id="IPR011013">
    <property type="entry name" value="Gal_mutarotase_sf_dom"/>
</dbReference>
<dbReference type="PANTHER" id="PTHR11122:SF15">
    <property type="entry name" value="PROTEIN NDH-DEPENDENT CYCLIC ELECTRON FLOW 5"/>
    <property type="match status" value="1"/>
</dbReference>
<dbReference type="EMBL" id="JAJJMA010063042">
    <property type="protein sequence ID" value="MCL7026972.1"/>
    <property type="molecule type" value="Genomic_DNA"/>
</dbReference>
<dbReference type="InterPro" id="IPR014718">
    <property type="entry name" value="GH-type_carb-bd"/>
</dbReference>
<dbReference type="AlphaFoldDB" id="A0AA41V0F8"/>
<proteinExistence type="predicted"/>
<dbReference type="GO" id="GO:0030246">
    <property type="term" value="F:carbohydrate binding"/>
    <property type="evidence" value="ECO:0007669"/>
    <property type="project" value="InterPro"/>
</dbReference>
<name>A0AA41V0F8_PAPNU</name>
<dbReference type="GO" id="GO:0005975">
    <property type="term" value="P:carbohydrate metabolic process"/>
    <property type="evidence" value="ECO:0007669"/>
    <property type="project" value="InterPro"/>
</dbReference>
<comment type="caution">
    <text evidence="1">The sequence shown here is derived from an EMBL/GenBank/DDBJ whole genome shotgun (WGS) entry which is preliminary data.</text>
</comment>
<organism evidence="1 2">
    <name type="scientific">Papaver nudicaule</name>
    <name type="common">Iceland poppy</name>
    <dbReference type="NCBI Taxonomy" id="74823"/>
    <lineage>
        <taxon>Eukaryota</taxon>
        <taxon>Viridiplantae</taxon>
        <taxon>Streptophyta</taxon>
        <taxon>Embryophyta</taxon>
        <taxon>Tracheophyta</taxon>
        <taxon>Spermatophyta</taxon>
        <taxon>Magnoliopsida</taxon>
        <taxon>Ranunculales</taxon>
        <taxon>Papaveraceae</taxon>
        <taxon>Papaveroideae</taxon>
        <taxon>Papaver</taxon>
    </lineage>
</organism>
<protein>
    <recommendedName>
        <fullName evidence="3">NDH-dependent cyclic electron flow 5</fullName>
    </recommendedName>
</protein>
<dbReference type="GO" id="GO:0047938">
    <property type="term" value="F:glucose-6-phosphate 1-epimerase activity"/>
    <property type="evidence" value="ECO:0007669"/>
    <property type="project" value="TreeGrafter"/>
</dbReference>
<evidence type="ECO:0000313" key="2">
    <source>
        <dbReference type="Proteomes" id="UP001177140"/>
    </source>
</evidence>
<keyword evidence="2" id="KW-1185">Reference proteome</keyword>
<dbReference type="GO" id="GO:0005737">
    <property type="term" value="C:cytoplasm"/>
    <property type="evidence" value="ECO:0007669"/>
    <property type="project" value="TreeGrafter"/>
</dbReference>
<dbReference type="Proteomes" id="UP001177140">
    <property type="component" value="Unassembled WGS sequence"/>
</dbReference>
<dbReference type="Gene3D" id="2.70.98.10">
    <property type="match status" value="1"/>
</dbReference>
<dbReference type="SUPFAM" id="SSF74650">
    <property type="entry name" value="Galactose mutarotase-like"/>
    <property type="match status" value="1"/>
</dbReference>
<evidence type="ECO:0008006" key="3">
    <source>
        <dbReference type="Google" id="ProtNLM"/>
    </source>
</evidence>
<dbReference type="PANTHER" id="PTHR11122">
    <property type="entry name" value="APOSPORY-ASSOCIATED PROTEIN C-RELATED"/>
    <property type="match status" value="1"/>
</dbReference>
<gene>
    <name evidence="1" type="ORF">MKW94_029489</name>
</gene>
<accession>A0AA41V0F8</accession>
<evidence type="ECO:0000313" key="1">
    <source>
        <dbReference type="EMBL" id="MCL7026972.1"/>
    </source>
</evidence>
<reference evidence="1" key="1">
    <citation type="submission" date="2022-03" db="EMBL/GenBank/DDBJ databases">
        <title>A functionally conserved STORR gene fusion in Papaver species that diverged 16.8 million years ago.</title>
        <authorList>
            <person name="Catania T."/>
        </authorList>
    </citation>
    <scope>NUCLEOTIDE SEQUENCE</scope>
    <source>
        <strain evidence="1">S-191538</strain>
    </source>
</reference>